<evidence type="ECO:0000313" key="1">
    <source>
        <dbReference type="EMBL" id="GEP11111.1"/>
    </source>
</evidence>
<proteinExistence type="predicted"/>
<keyword evidence="2" id="KW-1185">Reference proteome</keyword>
<dbReference type="AlphaFoldDB" id="A0A512JMB5"/>
<evidence type="ECO:0000313" key="2">
    <source>
        <dbReference type="Proteomes" id="UP000321750"/>
    </source>
</evidence>
<protein>
    <submittedName>
        <fullName evidence="1">Uncharacterized protein</fullName>
    </submittedName>
</protein>
<accession>A0A512JMB5</accession>
<sequence length="146" mass="15870">MSTCRVFAGIHPSRGAGFWVAKPGFDAYNNDGTSRDQFYFSSSFPGRVPIRLIAAGQATTNQAIYLPNSLGNLGYTPVLVYRPMTGTNTERQTNYYGVTNDGAGGSYSGTELFNRLYDGNPAYFGVYINGNTGSTGVLIKFWIFAI</sequence>
<dbReference type="EMBL" id="BJZV01000015">
    <property type="protein sequence ID" value="GEP11111.1"/>
    <property type="molecule type" value="Genomic_DNA"/>
</dbReference>
<reference evidence="1 2" key="1">
    <citation type="submission" date="2019-07" db="EMBL/GenBank/DDBJ databases">
        <title>Whole genome shotgun sequence of Methylobacterium gnaphalii NBRC 107716.</title>
        <authorList>
            <person name="Hosoyama A."/>
            <person name="Uohara A."/>
            <person name="Ohji S."/>
            <person name="Ichikawa N."/>
        </authorList>
    </citation>
    <scope>NUCLEOTIDE SEQUENCE [LARGE SCALE GENOMIC DNA]</scope>
    <source>
        <strain evidence="1 2">NBRC 107716</strain>
    </source>
</reference>
<dbReference type="OrthoDB" id="8229995at2"/>
<organism evidence="1 2">
    <name type="scientific">Methylobacterium gnaphalii</name>
    <dbReference type="NCBI Taxonomy" id="1010610"/>
    <lineage>
        <taxon>Bacteria</taxon>
        <taxon>Pseudomonadati</taxon>
        <taxon>Pseudomonadota</taxon>
        <taxon>Alphaproteobacteria</taxon>
        <taxon>Hyphomicrobiales</taxon>
        <taxon>Methylobacteriaceae</taxon>
        <taxon>Methylobacterium</taxon>
    </lineage>
</organism>
<dbReference type="Proteomes" id="UP000321750">
    <property type="component" value="Unassembled WGS sequence"/>
</dbReference>
<gene>
    <name evidence="1" type="ORF">MGN01_29560</name>
</gene>
<dbReference type="RefSeq" id="WP_147047531.1">
    <property type="nucleotide sequence ID" value="NZ_BJZV01000015.1"/>
</dbReference>
<comment type="caution">
    <text evidence="1">The sequence shown here is derived from an EMBL/GenBank/DDBJ whole genome shotgun (WGS) entry which is preliminary data.</text>
</comment>
<name>A0A512JMB5_9HYPH</name>